<accession>A0A0W0TRS2</accession>
<dbReference type="Proteomes" id="UP000054773">
    <property type="component" value="Unassembled WGS sequence"/>
</dbReference>
<evidence type="ECO:0000313" key="2">
    <source>
        <dbReference type="Proteomes" id="UP000054773"/>
    </source>
</evidence>
<proteinExistence type="predicted"/>
<dbReference type="EMBL" id="LNYA01000023">
    <property type="protein sequence ID" value="KTC98106.1"/>
    <property type="molecule type" value="Genomic_DNA"/>
</dbReference>
<gene>
    <name evidence="1" type="ORF">Lery_1160</name>
</gene>
<sequence length="161" mass="18407">MRYRNDKWCILLRVDDVIDGDARRNRYAFYFYHQFFNALDSQIPSRDIPSKRELSSGRQGFAGYGIERSLDIGTCQETLRNFKNERVNTSTAIIDIELALIMNHIMNDGVVTRSCINTIGSRAASECILARTTEQTVVSRTTIERICTKKTKQEIISCATI</sequence>
<keyword evidence="2" id="KW-1185">Reference proteome</keyword>
<reference evidence="1 2" key="1">
    <citation type="submission" date="2015-11" db="EMBL/GenBank/DDBJ databases">
        <title>Genomic analysis of 38 Legionella species identifies large and diverse effector repertoires.</title>
        <authorList>
            <person name="Burstein D."/>
            <person name="Amaro F."/>
            <person name="Zusman T."/>
            <person name="Lifshitz Z."/>
            <person name="Cohen O."/>
            <person name="Gilbert J.A."/>
            <person name="Pupko T."/>
            <person name="Shuman H.A."/>
            <person name="Segal G."/>
        </authorList>
    </citation>
    <scope>NUCLEOTIDE SEQUENCE [LARGE SCALE GENOMIC DNA]</scope>
    <source>
        <strain evidence="1 2">SE-32A-C8</strain>
    </source>
</reference>
<dbReference type="AlphaFoldDB" id="A0A0W0TRS2"/>
<name>A0A0W0TRS2_LEGER</name>
<evidence type="ECO:0000313" key="1">
    <source>
        <dbReference type="EMBL" id="KTC98106.1"/>
    </source>
</evidence>
<protein>
    <submittedName>
        <fullName evidence="1">Uncharacterized protein</fullName>
    </submittedName>
</protein>
<organism evidence="1 2">
    <name type="scientific">Legionella erythra</name>
    <dbReference type="NCBI Taxonomy" id="448"/>
    <lineage>
        <taxon>Bacteria</taxon>
        <taxon>Pseudomonadati</taxon>
        <taxon>Pseudomonadota</taxon>
        <taxon>Gammaproteobacteria</taxon>
        <taxon>Legionellales</taxon>
        <taxon>Legionellaceae</taxon>
        <taxon>Legionella</taxon>
    </lineage>
</organism>
<comment type="caution">
    <text evidence="1">The sequence shown here is derived from an EMBL/GenBank/DDBJ whole genome shotgun (WGS) entry which is preliminary data.</text>
</comment>